<protein>
    <recommendedName>
        <fullName evidence="2">Myb/SANT-like domain-containing protein</fullName>
    </recommendedName>
</protein>
<reference evidence="3 4" key="1">
    <citation type="journal article" date="2021" name="bioRxiv">
        <title>The Gossypium anomalum genome as a resource for cotton improvement and evolutionary analysis of hybrid incompatibility.</title>
        <authorList>
            <person name="Grover C.E."/>
            <person name="Yuan D."/>
            <person name="Arick M.A."/>
            <person name="Miller E.R."/>
            <person name="Hu G."/>
            <person name="Peterson D.G."/>
            <person name="Wendel J.F."/>
            <person name="Udall J.A."/>
        </authorList>
    </citation>
    <scope>NUCLEOTIDE SEQUENCE [LARGE SCALE GENOMIC DNA]</scope>
    <source>
        <strain evidence="3">JFW-Udall</strain>
        <tissue evidence="3">Leaf</tissue>
    </source>
</reference>
<dbReference type="OrthoDB" id="618098at2759"/>
<dbReference type="AlphaFoldDB" id="A0A8J5Z8M0"/>
<proteinExistence type="predicted"/>
<keyword evidence="4" id="KW-1185">Reference proteome</keyword>
<dbReference type="PANTHER" id="PTHR46250">
    <property type="entry name" value="MYB/SANT-LIKE DNA-BINDING DOMAIN PROTEIN-RELATED"/>
    <property type="match status" value="1"/>
</dbReference>
<comment type="caution">
    <text evidence="3">The sequence shown here is derived from an EMBL/GenBank/DDBJ whole genome shotgun (WGS) entry which is preliminary data.</text>
</comment>
<evidence type="ECO:0000313" key="3">
    <source>
        <dbReference type="EMBL" id="KAG8492927.1"/>
    </source>
</evidence>
<dbReference type="PANTHER" id="PTHR46250:SF17">
    <property type="entry name" value="MYB_SANT-LIKE DOMAIN-CONTAINING PROTEIN"/>
    <property type="match status" value="1"/>
</dbReference>
<dbReference type="Proteomes" id="UP000701853">
    <property type="component" value="Chromosome 5"/>
</dbReference>
<feature type="compositionally biased region" description="Polar residues" evidence="1">
    <location>
        <begin position="220"/>
        <end position="235"/>
    </location>
</feature>
<feature type="region of interest" description="Disordered" evidence="1">
    <location>
        <begin position="192"/>
        <end position="240"/>
    </location>
</feature>
<accession>A0A8J5Z8M0</accession>
<gene>
    <name evidence="3" type="ORF">CXB51_010200</name>
</gene>
<feature type="domain" description="Myb/SANT-like" evidence="2">
    <location>
        <begin position="51"/>
        <end position="146"/>
    </location>
</feature>
<feature type="compositionally biased region" description="Basic and acidic residues" evidence="1">
    <location>
        <begin position="198"/>
        <end position="209"/>
    </location>
</feature>
<dbReference type="InterPro" id="IPR024752">
    <property type="entry name" value="Myb/SANT-like_dom"/>
</dbReference>
<dbReference type="EMBL" id="JAHUZN010000005">
    <property type="protein sequence ID" value="KAG8492927.1"/>
    <property type="molecule type" value="Genomic_DNA"/>
</dbReference>
<name>A0A8J5Z8M0_9ROSI</name>
<sequence length="350" mass="39849">MSLDPIEEELGEGLPSNVIDDDEPNIINIHLSDVWATWRMELVNQMFNEWKWVPEEDTVLVACMVDLHNTGTFNADMEFKVSYLNELEKMLEKVLPNAMLKVKPNLELRIRTLKRDWLIVYDMLSGKNNSGFGWDEHRQLVVAEDCHKEAAQFRHQSFLYYDQLTAIYAKDRATGKDAQTVANIIEEINAEDVAATNTHEERNDSHGSEADVSLDDMDLSATQPQSEPQPTRNQGDSAFSKKKKKISDASDFSTSFNDVATLLAKNIRTVGLEISKSIASEVVMQQNSEMTIQESALKLYPTSCEVEGLTEDENYRALSKILDHPTQMLIFFSLPSAVRLEWVRRFLADH</sequence>
<evidence type="ECO:0000256" key="1">
    <source>
        <dbReference type="SAM" id="MobiDB-lite"/>
    </source>
</evidence>
<organism evidence="3 4">
    <name type="scientific">Gossypium anomalum</name>
    <dbReference type="NCBI Taxonomy" id="47600"/>
    <lineage>
        <taxon>Eukaryota</taxon>
        <taxon>Viridiplantae</taxon>
        <taxon>Streptophyta</taxon>
        <taxon>Embryophyta</taxon>
        <taxon>Tracheophyta</taxon>
        <taxon>Spermatophyta</taxon>
        <taxon>Magnoliopsida</taxon>
        <taxon>eudicotyledons</taxon>
        <taxon>Gunneridae</taxon>
        <taxon>Pentapetalae</taxon>
        <taxon>rosids</taxon>
        <taxon>malvids</taxon>
        <taxon>Malvales</taxon>
        <taxon>Malvaceae</taxon>
        <taxon>Malvoideae</taxon>
        <taxon>Gossypium</taxon>
    </lineage>
</organism>
<dbReference type="Pfam" id="PF12776">
    <property type="entry name" value="Myb_DNA-bind_3"/>
    <property type="match status" value="1"/>
</dbReference>
<evidence type="ECO:0000259" key="2">
    <source>
        <dbReference type="Pfam" id="PF12776"/>
    </source>
</evidence>
<evidence type="ECO:0000313" key="4">
    <source>
        <dbReference type="Proteomes" id="UP000701853"/>
    </source>
</evidence>